<dbReference type="OrthoDB" id="1305300at2759"/>
<feature type="compositionally biased region" description="Polar residues" evidence="1">
    <location>
        <begin position="490"/>
        <end position="501"/>
    </location>
</feature>
<feature type="region of interest" description="Disordered" evidence="1">
    <location>
        <begin position="41"/>
        <end position="68"/>
    </location>
</feature>
<gene>
    <name evidence="2" type="ORF">SHERM_09813</name>
</gene>
<accession>A0A9N7R1R7</accession>
<dbReference type="EMBL" id="CACSLK010000984">
    <property type="protein sequence ID" value="CAA0806936.1"/>
    <property type="molecule type" value="Genomic_DNA"/>
</dbReference>
<proteinExistence type="predicted"/>
<dbReference type="PANTHER" id="PTHR34835:SF90">
    <property type="entry name" value="AMINOTRANSFERASE-LIKE PLANT MOBILE DOMAIN-CONTAINING PROTEIN"/>
    <property type="match status" value="1"/>
</dbReference>
<evidence type="ECO:0000313" key="3">
    <source>
        <dbReference type="Proteomes" id="UP001153555"/>
    </source>
</evidence>
<organism evidence="2 3">
    <name type="scientific">Striga hermonthica</name>
    <name type="common">Purple witchweed</name>
    <name type="synonym">Buchnera hermonthica</name>
    <dbReference type="NCBI Taxonomy" id="68872"/>
    <lineage>
        <taxon>Eukaryota</taxon>
        <taxon>Viridiplantae</taxon>
        <taxon>Streptophyta</taxon>
        <taxon>Embryophyta</taxon>
        <taxon>Tracheophyta</taxon>
        <taxon>Spermatophyta</taxon>
        <taxon>Magnoliopsida</taxon>
        <taxon>eudicotyledons</taxon>
        <taxon>Gunneridae</taxon>
        <taxon>Pentapetalae</taxon>
        <taxon>asterids</taxon>
        <taxon>lamiids</taxon>
        <taxon>Lamiales</taxon>
        <taxon>Orobanchaceae</taxon>
        <taxon>Buchnereae</taxon>
        <taxon>Striga</taxon>
    </lineage>
</organism>
<keyword evidence="3" id="KW-1185">Reference proteome</keyword>
<evidence type="ECO:0008006" key="4">
    <source>
        <dbReference type="Google" id="ProtNLM"/>
    </source>
</evidence>
<evidence type="ECO:0000256" key="1">
    <source>
        <dbReference type="SAM" id="MobiDB-lite"/>
    </source>
</evidence>
<comment type="caution">
    <text evidence="2">The sequence shown here is derived from an EMBL/GenBank/DDBJ whole genome shotgun (WGS) entry which is preliminary data.</text>
</comment>
<dbReference type="AlphaFoldDB" id="A0A9N7R1R7"/>
<feature type="region of interest" description="Disordered" evidence="1">
    <location>
        <begin position="484"/>
        <end position="517"/>
    </location>
</feature>
<reference evidence="2" key="1">
    <citation type="submission" date="2019-12" db="EMBL/GenBank/DDBJ databases">
        <authorList>
            <person name="Scholes J."/>
        </authorList>
    </citation>
    <scope>NUCLEOTIDE SEQUENCE</scope>
</reference>
<dbReference type="Proteomes" id="UP001153555">
    <property type="component" value="Unassembled WGS sequence"/>
</dbReference>
<dbReference type="PANTHER" id="PTHR34835">
    <property type="entry name" value="OS07G0283600 PROTEIN-RELATED"/>
    <property type="match status" value="1"/>
</dbReference>
<evidence type="ECO:0000313" key="2">
    <source>
        <dbReference type="EMBL" id="CAA0806936.1"/>
    </source>
</evidence>
<name>A0A9N7R1R7_STRHE</name>
<protein>
    <recommendedName>
        <fullName evidence="4">Aminotransferase-like plant mobile domain-containing protein</fullName>
    </recommendedName>
</protein>
<sequence length="576" mass="63997">MNATVPRNRGEEVADKSVVSVCVSYRSPGVLTRSRTSLALIQPGDPSVNHDNAPADDAPKRSLDAPEPVGAIPKRKKVVRTVKQTGVTKTADGGSRPCMTETLKKGKGVLNSDDKKFIADHDIVDGVDIEIGTDEDGMFPSVNTRSSAAMFVKAVSGLTDAKKRVVCEMCLGSLLDLRVTIAPSKMGFWLVSNFNHMDRKLQLYDGEKVHIKEDDVFAVFGLPRGAIELTNKKKRATSTLLDDWIRLFDVRATSNITTSKVLDKMNECDEGDVWFKIHFIVLMVTCLFESCLNGMANFRLVHSLGDLSKVDNMNWCSYMIRCLVDTERSWDSNRNRKNFSGPLLFLTLFYVDKVVLSVRSVPRMFPIFKSWSNETLRARERDEISSGAFGRGFVDVDLCLIADSRHLDKVGPKASGDGAGGAECQDVQTYVQEFASETLLLATTGADILKLVEKAPRVLLGDDNFLKMRDTSQKLLGLYSEVPQGHTARHGTSQQRCTQSKNNDRADDNNGGDPYQTADDAFWNAPETLVAIDEIIRADKQRDKERARFKRMQEEGPVIVWDCHQMTMLLVAPASL</sequence>